<dbReference type="InterPro" id="IPR056562">
    <property type="entry name" value="LysM2_CERK1_LYK3_4_5"/>
</dbReference>
<gene>
    <name evidence="15" type="ORF">L484_009154</name>
</gene>
<dbReference type="Gene3D" id="3.30.200.20">
    <property type="entry name" value="Phosphorylase Kinase, domain 1"/>
    <property type="match status" value="1"/>
</dbReference>
<dbReference type="GO" id="GO:0005524">
    <property type="term" value="F:ATP binding"/>
    <property type="evidence" value="ECO:0007669"/>
    <property type="project" value="UniProtKB-KW"/>
</dbReference>
<dbReference type="eggNOG" id="ENOG502QSFN">
    <property type="taxonomic scope" value="Eukaryota"/>
</dbReference>
<name>W9R9T5_9ROSA</name>
<dbReference type="PANTHER" id="PTHR45927">
    <property type="entry name" value="LYSM-DOMAIN RECEPTOR-LIKE KINASE-RELATED"/>
    <property type="match status" value="1"/>
</dbReference>
<dbReference type="GO" id="GO:0051707">
    <property type="term" value="P:response to other organism"/>
    <property type="evidence" value="ECO:0007669"/>
    <property type="project" value="UniProtKB-ARBA"/>
</dbReference>
<evidence type="ECO:0000256" key="4">
    <source>
        <dbReference type="ARBA" id="ARBA00022729"/>
    </source>
</evidence>
<keyword evidence="4 12" id="KW-0732">Signal</keyword>
<dbReference type="InterPro" id="IPR000719">
    <property type="entry name" value="Prot_kinase_dom"/>
</dbReference>
<feature type="domain" description="Protein kinase" evidence="13">
    <location>
        <begin position="287"/>
        <end position="621"/>
    </location>
</feature>
<evidence type="ECO:0000256" key="5">
    <source>
        <dbReference type="ARBA" id="ARBA00022741"/>
    </source>
</evidence>
<keyword evidence="15" id="KW-0418">Kinase</keyword>
<comment type="subcellular location">
    <subcellularLocation>
        <location evidence="1">Cell membrane</location>
        <topology evidence="1">Single-pass membrane protein</topology>
    </subcellularLocation>
</comment>
<dbReference type="Pfam" id="PF23472">
    <property type="entry name" value="LysM2_CERK1_LYK3_4_5"/>
    <property type="match status" value="1"/>
</dbReference>
<dbReference type="FunFam" id="1.10.510.10:FF:000468">
    <property type="entry name" value="PTI1-like tyrosine-protein kinase 3"/>
    <property type="match status" value="1"/>
</dbReference>
<dbReference type="Pfam" id="PF23446">
    <property type="entry name" value="LysM1_NFP_LYK"/>
    <property type="match status" value="1"/>
</dbReference>
<dbReference type="InterPro" id="IPR056563">
    <property type="entry name" value="LysM3_LYK4_5"/>
</dbReference>
<protein>
    <submittedName>
        <fullName evidence="15">Putative LRR receptor-like serine/threonine-protein kinase MEE39</fullName>
    </submittedName>
</protein>
<dbReference type="InterPro" id="IPR011009">
    <property type="entry name" value="Kinase-like_dom_sf"/>
</dbReference>
<dbReference type="OrthoDB" id="4062651at2759"/>
<accession>W9R9T5</accession>
<keyword evidence="2" id="KW-1003">Cell membrane</keyword>
<evidence type="ECO:0000259" key="14">
    <source>
        <dbReference type="PROSITE" id="PS51782"/>
    </source>
</evidence>
<keyword evidence="8 11" id="KW-0472">Membrane</keyword>
<dbReference type="GO" id="GO:0005886">
    <property type="term" value="C:plasma membrane"/>
    <property type="evidence" value="ECO:0007669"/>
    <property type="project" value="UniProtKB-SubCell"/>
</dbReference>
<keyword evidence="7 11" id="KW-1133">Transmembrane helix</keyword>
<evidence type="ECO:0000256" key="12">
    <source>
        <dbReference type="SAM" id="SignalP"/>
    </source>
</evidence>
<keyword evidence="6" id="KW-0067">ATP-binding</keyword>
<keyword evidence="15" id="KW-0675">Receptor</keyword>
<evidence type="ECO:0000256" key="11">
    <source>
        <dbReference type="SAM" id="Phobius"/>
    </source>
</evidence>
<dbReference type="GO" id="GO:0004672">
    <property type="term" value="F:protein kinase activity"/>
    <property type="evidence" value="ECO:0007669"/>
    <property type="project" value="InterPro"/>
</dbReference>
<dbReference type="KEGG" id="mnt:21392499"/>
<dbReference type="InterPro" id="IPR052611">
    <property type="entry name" value="Plant_RLK_LysM"/>
</dbReference>
<reference evidence="16" key="1">
    <citation type="submission" date="2013-01" db="EMBL/GenBank/DDBJ databases">
        <title>Draft Genome Sequence of a Mulberry Tree, Morus notabilis C.K. Schneid.</title>
        <authorList>
            <person name="He N."/>
            <person name="Zhao S."/>
        </authorList>
    </citation>
    <scope>NUCLEOTIDE SEQUENCE</scope>
</reference>
<evidence type="ECO:0000313" key="15">
    <source>
        <dbReference type="EMBL" id="EXB77858.1"/>
    </source>
</evidence>
<sequence>MGFPFPYESIFMIITFCLFSSTFAQQPYIREDNTDCDSKHNESSALGYFCNGVNRSCQAYLTFRSTPPYNTVIAISHLLSADPSEVSKINSVSKNSTFETNDLVFVPVNCSCSGEFYQRNASYIIKSGDTYLALANNTFQGLTTCQAFANQTGNPPPLELETGQRIVVPLRCACPTKNQADVGVNYLMSYLTDADDDDSKISEAFSVDNELLLKTNLLSDLDNTIYPSTTILVPLKTPPTPSNSQTIKPPLSSPSLPPPPPAPLPPSSSSKSKRTWLYALLGAIGGSALLLVLGTFVFCNVFRRSTKKSDSVLVTKTSEASGKVQKEIREFLDSISDIAQPFKVYKFEELKLATDDFSSSCLIEGSVYRGQIEGNLAAVKKVDGDVRKEINLLQKINHFNLIRLSGVCFNEGYWYLVYEYASNGPLSDWIFNDGKFLNWTQRIQIAIDVATGLNYLHSFTNPSHVHKDINSSNIFLDSDFRAKIANFGQMRATQAKEGDFSLTSHIVGTIGYLAPEYLQNGLVSSKLDVYAFGVLLLEMLTGKEISVLCEENRNFFSDGLSEVIADEGKDSLRQFMDPSMQGKYPSEFATFVVRIIDSCLEKNPEARPPMDEIVQFLSRTLSDALTWESANNNTAGGQSSRGALES</sequence>
<dbReference type="AlphaFoldDB" id="W9R9T5"/>
<feature type="signal peptide" evidence="12">
    <location>
        <begin position="1"/>
        <end position="24"/>
    </location>
</feature>
<organism evidence="15 16">
    <name type="scientific">Morus notabilis</name>
    <dbReference type="NCBI Taxonomy" id="981085"/>
    <lineage>
        <taxon>Eukaryota</taxon>
        <taxon>Viridiplantae</taxon>
        <taxon>Streptophyta</taxon>
        <taxon>Embryophyta</taxon>
        <taxon>Tracheophyta</taxon>
        <taxon>Spermatophyta</taxon>
        <taxon>Magnoliopsida</taxon>
        <taxon>eudicotyledons</taxon>
        <taxon>Gunneridae</taxon>
        <taxon>Pentapetalae</taxon>
        <taxon>rosids</taxon>
        <taxon>fabids</taxon>
        <taxon>Rosales</taxon>
        <taxon>Moraceae</taxon>
        <taxon>Moreae</taxon>
        <taxon>Morus</taxon>
    </lineage>
</organism>
<keyword evidence="16" id="KW-1185">Reference proteome</keyword>
<dbReference type="Proteomes" id="UP000030645">
    <property type="component" value="Unassembled WGS sequence"/>
</dbReference>
<feature type="transmembrane region" description="Helical" evidence="11">
    <location>
        <begin position="276"/>
        <end position="299"/>
    </location>
</feature>
<dbReference type="PROSITE" id="PS50011">
    <property type="entry name" value="PROTEIN_KINASE_DOM"/>
    <property type="match status" value="1"/>
</dbReference>
<dbReference type="SUPFAM" id="SSF56112">
    <property type="entry name" value="Protein kinase-like (PK-like)"/>
    <property type="match status" value="1"/>
</dbReference>
<feature type="region of interest" description="Disordered" evidence="10">
    <location>
        <begin position="234"/>
        <end position="269"/>
    </location>
</feature>
<evidence type="ECO:0000256" key="8">
    <source>
        <dbReference type="ARBA" id="ARBA00023136"/>
    </source>
</evidence>
<dbReference type="STRING" id="981085.W9R9T5"/>
<dbReference type="PANTHER" id="PTHR45927:SF11">
    <property type="entry name" value="LYSM DOMAIN RECEPTOR-LIKE KINASE 4"/>
    <property type="match status" value="1"/>
</dbReference>
<keyword evidence="9" id="KW-1015">Disulfide bond</keyword>
<evidence type="ECO:0000256" key="6">
    <source>
        <dbReference type="ARBA" id="ARBA00022840"/>
    </source>
</evidence>
<evidence type="ECO:0000256" key="9">
    <source>
        <dbReference type="ARBA" id="ARBA00023157"/>
    </source>
</evidence>
<keyword evidence="3 11" id="KW-0812">Transmembrane</keyword>
<proteinExistence type="predicted"/>
<evidence type="ECO:0000256" key="2">
    <source>
        <dbReference type="ARBA" id="ARBA00022475"/>
    </source>
</evidence>
<keyword evidence="15" id="KW-0808">Transferase</keyword>
<dbReference type="InterPro" id="IPR056561">
    <property type="entry name" value="NFP_LYK_LysM1"/>
</dbReference>
<dbReference type="InterPro" id="IPR001245">
    <property type="entry name" value="Ser-Thr/Tyr_kinase_cat_dom"/>
</dbReference>
<feature type="chain" id="PRO_5004928194" evidence="12">
    <location>
        <begin position="25"/>
        <end position="646"/>
    </location>
</feature>
<feature type="compositionally biased region" description="Pro residues" evidence="10">
    <location>
        <begin position="251"/>
        <end position="266"/>
    </location>
</feature>
<dbReference type="InterPro" id="IPR018392">
    <property type="entry name" value="LysM"/>
</dbReference>
<dbReference type="PROSITE" id="PS51782">
    <property type="entry name" value="LYSM"/>
    <property type="match status" value="1"/>
</dbReference>
<evidence type="ECO:0000256" key="10">
    <source>
        <dbReference type="SAM" id="MobiDB-lite"/>
    </source>
</evidence>
<feature type="domain" description="LysM" evidence="14">
    <location>
        <begin position="121"/>
        <end position="168"/>
    </location>
</feature>
<evidence type="ECO:0000313" key="16">
    <source>
        <dbReference type="Proteomes" id="UP000030645"/>
    </source>
</evidence>
<evidence type="ECO:0000259" key="13">
    <source>
        <dbReference type="PROSITE" id="PS50011"/>
    </source>
</evidence>
<evidence type="ECO:0000256" key="7">
    <source>
        <dbReference type="ARBA" id="ARBA00022989"/>
    </source>
</evidence>
<dbReference type="Pfam" id="PF07714">
    <property type="entry name" value="PK_Tyr_Ser-Thr"/>
    <property type="match status" value="1"/>
</dbReference>
<evidence type="ECO:0000256" key="3">
    <source>
        <dbReference type="ARBA" id="ARBA00022692"/>
    </source>
</evidence>
<evidence type="ECO:0000256" key="1">
    <source>
        <dbReference type="ARBA" id="ARBA00004162"/>
    </source>
</evidence>
<dbReference type="EMBL" id="KE344763">
    <property type="protein sequence ID" value="EXB77858.1"/>
    <property type="molecule type" value="Genomic_DNA"/>
</dbReference>
<dbReference type="Gene3D" id="1.10.510.10">
    <property type="entry name" value="Transferase(Phosphotransferase) domain 1"/>
    <property type="match status" value="1"/>
</dbReference>
<keyword evidence="5" id="KW-0547">Nucleotide-binding</keyword>
<dbReference type="Pfam" id="PF23473">
    <property type="entry name" value="LysM3_LYK4_5"/>
    <property type="match status" value="1"/>
</dbReference>